<dbReference type="EMBL" id="MT143734">
    <property type="protein sequence ID" value="QJB01795.1"/>
    <property type="molecule type" value="Genomic_DNA"/>
</dbReference>
<sequence length="82" mass="9225">MGSTKITILVANGTLSVEELTKIAQDIRDIEQNNPQRFVTVLFDAPDRTVEEMKKVMDSIKPGMPFKTVIEFGKKGELPPYK</sequence>
<dbReference type="AlphaFoldDB" id="A0A6M3M847"/>
<dbReference type="EMBL" id="MT145011">
    <property type="protein sequence ID" value="QJI02557.1"/>
    <property type="molecule type" value="Genomic_DNA"/>
</dbReference>
<reference evidence="1" key="1">
    <citation type="submission" date="2020-03" db="EMBL/GenBank/DDBJ databases">
        <title>The deep terrestrial virosphere.</title>
        <authorList>
            <person name="Holmfeldt K."/>
            <person name="Nilsson E."/>
            <person name="Simone D."/>
            <person name="Lopez-Fernandez M."/>
            <person name="Wu X."/>
            <person name="de Brujin I."/>
            <person name="Lundin D."/>
            <person name="Andersson A."/>
            <person name="Bertilsson S."/>
            <person name="Dopson M."/>
        </authorList>
    </citation>
    <scope>NUCLEOTIDE SEQUENCE</scope>
    <source>
        <strain evidence="1">MM171B01988</strain>
        <strain evidence="2">TM448B03361</strain>
    </source>
</reference>
<protein>
    <submittedName>
        <fullName evidence="1">Uncharacterized protein</fullName>
    </submittedName>
</protein>
<evidence type="ECO:0000313" key="1">
    <source>
        <dbReference type="EMBL" id="QJB01795.1"/>
    </source>
</evidence>
<name>A0A6M3M847_9ZZZZ</name>
<accession>A0A6M3M847</accession>
<evidence type="ECO:0000313" key="2">
    <source>
        <dbReference type="EMBL" id="QJI02557.1"/>
    </source>
</evidence>
<gene>
    <name evidence="1" type="ORF">MM171B01988_0002</name>
    <name evidence="2" type="ORF">TM448B03361_0009</name>
</gene>
<proteinExistence type="predicted"/>
<organism evidence="1">
    <name type="scientific">viral metagenome</name>
    <dbReference type="NCBI Taxonomy" id="1070528"/>
    <lineage>
        <taxon>unclassified sequences</taxon>
        <taxon>metagenomes</taxon>
        <taxon>organismal metagenomes</taxon>
    </lineage>
</organism>